<name>A0ABT9GEX5_9GAMM</name>
<protein>
    <submittedName>
        <fullName evidence="1">Uncharacterized protein</fullName>
    </submittedName>
</protein>
<dbReference type="RefSeq" id="WP_033021695.1">
    <property type="nucleotide sequence ID" value="NZ_ADOP01000053.1"/>
</dbReference>
<proteinExistence type="predicted"/>
<evidence type="ECO:0000313" key="1">
    <source>
        <dbReference type="EMBL" id="MDP4484425.1"/>
    </source>
</evidence>
<keyword evidence="2" id="KW-1185">Reference proteome</keyword>
<reference evidence="1 2" key="1">
    <citation type="submission" date="2023-04" db="EMBL/GenBank/DDBJ databases">
        <title>Novel Pseudoalteromonas species isolated from Pacific coral.</title>
        <authorList>
            <person name="Videau P."/>
            <person name="Shlafstein M.D."/>
            <person name="Oline D.K."/>
            <person name="Strangman W.K."/>
            <person name="Hahnke R.L."/>
            <person name="Saw J.H."/>
            <person name="Ushijima B."/>
        </authorList>
    </citation>
    <scope>NUCLEOTIDE SEQUENCE [LARGE SCALE GENOMIC DNA]</scope>
    <source>
        <strain evidence="1 2">LMG 14908</strain>
    </source>
</reference>
<evidence type="ECO:0000313" key="2">
    <source>
        <dbReference type="Proteomes" id="UP001242314"/>
    </source>
</evidence>
<dbReference type="EMBL" id="JASGWX010000007">
    <property type="protein sequence ID" value="MDP4484425.1"/>
    <property type="molecule type" value="Genomic_DNA"/>
</dbReference>
<organism evidence="1 2">
    <name type="scientific">Pseudoalteromonas distincta</name>
    <dbReference type="NCBI Taxonomy" id="77608"/>
    <lineage>
        <taxon>Bacteria</taxon>
        <taxon>Pseudomonadati</taxon>
        <taxon>Pseudomonadota</taxon>
        <taxon>Gammaproteobacteria</taxon>
        <taxon>Alteromonadales</taxon>
        <taxon>Pseudoalteromonadaceae</taxon>
        <taxon>Pseudoalteromonas</taxon>
    </lineage>
</organism>
<sequence length="89" mass="9900">MSIYVKNESGNERLAHLAKEDWELSSQIVELEKWLTENESVISPGAYTADIGFSMRKNACGGGAILSVEAMRIMSKLGIKLYLSEYPDD</sequence>
<dbReference type="Proteomes" id="UP001242314">
    <property type="component" value="Unassembled WGS sequence"/>
</dbReference>
<accession>A0ABT9GEX5</accession>
<dbReference type="GeneID" id="29738574"/>
<gene>
    <name evidence="1" type="ORF">QDH73_10425</name>
</gene>
<comment type="caution">
    <text evidence="1">The sequence shown here is derived from an EMBL/GenBank/DDBJ whole genome shotgun (WGS) entry which is preliminary data.</text>
</comment>